<name>A0A9Q2CAJ7_RALPI</name>
<organism evidence="7 8">
    <name type="scientific">Ralstonia pickettii</name>
    <name type="common">Burkholderia pickettii</name>
    <dbReference type="NCBI Taxonomy" id="329"/>
    <lineage>
        <taxon>Bacteria</taxon>
        <taxon>Pseudomonadati</taxon>
        <taxon>Pseudomonadota</taxon>
        <taxon>Betaproteobacteria</taxon>
        <taxon>Burkholderiales</taxon>
        <taxon>Burkholderiaceae</taxon>
        <taxon>Ralstonia</taxon>
    </lineage>
</organism>
<dbReference type="InterPro" id="IPR013740">
    <property type="entry name" value="Redoxin"/>
</dbReference>
<dbReference type="InterPro" id="IPR017937">
    <property type="entry name" value="Thioredoxin_CS"/>
</dbReference>
<dbReference type="GO" id="GO:0017004">
    <property type="term" value="P:cytochrome complex assembly"/>
    <property type="evidence" value="ECO:0007669"/>
    <property type="project" value="UniProtKB-KW"/>
</dbReference>
<dbReference type="InterPro" id="IPR013766">
    <property type="entry name" value="Thioredoxin_domain"/>
</dbReference>
<protein>
    <submittedName>
        <fullName evidence="7">DsbE family thiol:disulfide interchange protein</fullName>
    </submittedName>
</protein>
<dbReference type="InterPro" id="IPR050553">
    <property type="entry name" value="Thioredoxin_ResA/DsbE_sf"/>
</dbReference>
<gene>
    <name evidence="7" type="ORF">DEE74_18375</name>
</gene>
<dbReference type="PANTHER" id="PTHR42852:SF6">
    <property type="entry name" value="THIOL:DISULFIDE INTERCHANGE PROTEIN DSBE"/>
    <property type="match status" value="1"/>
</dbReference>
<accession>A0A9Q2CAJ7</accession>
<dbReference type="Gene3D" id="3.40.30.10">
    <property type="entry name" value="Glutaredoxin"/>
    <property type="match status" value="1"/>
</dbReference>
<dbReference type="PROSITE" id="PS00194">
    <property type="entry name" value="THIOREDOXIN_1"/>
    <property type="match status" value="1"/>
</dbReference>
<keyword evidence="5" id="KW-0676">Redox-active center</keyword>
<dbReference type="EMBL" id="QGBI01000018">
    <property type="protein sequence ID" value="MBX3891832.1"/>
    <property type="molecule type" value="Genomic_DNA"/>
</dbReference>
<keyword evidence="4" id="KW-1015">Disulfide bond</keyword>
<dbReference type="NCBIfam" id="TIGR00385">
    <property type="entry name" value="dsbE"/>
    <property type="match status" value="1"/>
</dbReference>
<sequence>MKLRYVLPLAAFLVLVIALAAGLSRDPRELPSPLVGKPAPAFRLTALESTAGPITPQDLRGKVWMLNVWASWCTACRAEHAVLNVFAKHSAVPIYGLNYKDDADAARAWLKQMGDPYVTSLIDADGKVGIDYGVYGVPETFVIDRAGVVRYRQVGPVTAESMERRIVPLLQKLEREGGHA</sequence>
<evidence type="ECO:0000256" key="1">
    <source>
        <dbReference type="ARBA" id="ARBA00004196"/>
    </source>
</evidence>
<dbReference type="GO" id="GO:0015036">
    <property type="term" value="F:disulfide oxidoreductase activity"/>
    <property type="evidence" value="ECO:0007669"/>
    <property type="project" value="InterPro"/>
</dbReference>
<dbReference type="PROSITE" id="PS51352">
    <property type="entry name" value="THIOREDOXIN_2"/>
    <property type="match status" value="1"/>
</dbReference>
<dbReference type="InterPro" id="IPR036249">
    <property type="entry name" value="Thioredoxin-like_sf"/>
</dbReference>
<evidence type="ECO:0000256" key="4">
    <source>
        <dbReference type="ARBA" id="ARBA00023157"/>
    </source>
</evidence>
<evidence type="ECO:0000259" key="6">
    <source>
        <dbReference type="PROSITE" id="PS51352"/>
    </source>
</evidence>
<reference evidence="7" key="1">
    <citation type="submission" date="2018-06" db="EMBL/GenBank/DDBJ databases">
        <authorList>
            <person name="O'Rourke A."/>
        </authorList>
    </citation>
    <scope>NUCLEOTIDE SEQUENCE</scope>
    <source>
        <strain evidence="7">132550021-3</strain>
    </source>
</reference>
<feature type="domain" description="Thioredoxin" evidence="6">
    <location>
        <begin position="33"/>
        <end position="171"/>
    </location>
</feature>
<dbReference type="SUPFAM" id="SSF52833">
    <property type="entry name" value="Thioredoxin-like"/>
    <property type="match status" value="1"/>
</dbReference>
<dbReference type="AlphaFoldDB" id="A0A9Q2CAJ7"/>
<dbReference type="InterPro" id="IPR004799">
    <property type="entry name" value="Periplasmic_diS_OxRdtase_DsbE"/>
</dbReference>
<comment type="subcellular location">
    <subcellularLocation>
        <location evidence="1">Cell envelope</location>
    </subcellularLocation>
</comment>
<evidence type="ECO:0000313" key="7">
    <source>
        <dbReference type="EMBL" id="MBX3891832.1"/>
    </source>
</evidence>
<evidence type="ECO:0000313" key="8">
    <source>
        <dbReference type="Proteomes" id="UP001199322"/>
    </source>
</evidence>
<dbReference type="PANTHER" id="PTHR42852">
    <property type="entry name" value="THIOL:DISULFIDE INTERCHANGE PROTEIN DSBE"/>
    <property type="match status" value="1"/>
</dbReference>
<proteinExistence type="inferred from homology"/>
<evidence type="ECO:0000256" key="2">
    <source>
        <dbReference type="ARBA" id="ARBA00007758"/>
    </source>
</evidence>
<keyword evidence="3" id="KW-0201">Cytochrome c-type biogenesis</keyword>
<dbReference type="Pfam" id="PF08534">
    <property type="entry name" value="Redoxin"/>
    <property type="match status" value="1"/>
</dbReference>
<comment type="similarity">
    <text evidence="2">Belongs to the thioredoxin family. DsbE subfamily.</text>
</comment>
<dbReference type="RefSeq" id="WP_116575643.1">
    <property type="nucleotide sequence ID" value="NZ_JACBXL010000005.1"/>
</dbReference>
<comment type="caution">
    <text evidence="7">The sequence shown here is derived from an EMBL/GenBank/DDBJ whole genome shotgun (WGS) entry which is preliminary data.</text>
</comment>
<dbReference type="GO" id="GO:0030288">
    <property type="term" value="C:outer membrane-bounded periplasmic space"/>
    <property type="evidence" value="ECO:0007669"/>
    <property type="project" value="InterPro"/>
</dbReference>
<evidence type="ECO:0000256" key="5">
    <source>
        <dbReference type="ARBA" id="ARBA00023284"/>
    </source>
</evidence>
<dbReference type="CDD" id="cd03010">
    <property type="entry name" value="TlpA_like_DsbE"/>
    <property type="match status" value="1"/>
</dbReference>
<evidence type="ECO:0000256" key="3">
    <source>
        <dbReference type="ARBA" id="ARBA00022748"/>
    </source>
</evidence>
<dbReference type="Proteomes" id="UP001199322">
    <property type="component" value="Unassembled WGS sequence"/>
</dbReference>